<feature type="transmembrane region" description="Helical" evidence="1">
    <location>
        <begin position="27"/>
        <end position="53"/>
    </location>
</feature>
<feature type="transmembrane region" description="Helical" evidence="1">
    <location>
        <begin position="135"/>
        <end position="156"/>
    </location>
</feature>
<comment type="caution">
    <text evidence="2">The sequence shown here is derived from an EMBL/GenBank/DDBJ whole genome shotgun (WGS) entry which is preliminary data.</text>
</comment>
<dbReference type="Pfam" id="PF05656">
    <property type="entry name" value="DUF805"/>
    <property type="match status" value="1"/>
</dbReference>
<dbReference type="EMBL" id="CAKOEU010000004">
    <property type="protein sequence ID" value="CAH1855214.1"/>
    <property type="molecule type" value="Genomic_DNA"/>
</dbReference>
<evidence type="ECO:0008006" key="4">
    <source>
        <dbReference type="Google" id="ProtNLM"/>
    </source>
</evidence>
<sequence length="166" mass="18842">MISMTQAFKNFWKNYVKFMGTATRAEYWWMALWAAITTVIWIIITTILAVIAVSSGSKDINDTNTFFEFIGQFPVTLIIWGLISLIFWLSILIPSWSLSIRRYRDTGLNEILVWIIFAVGLGTSFYSHGNSYETFIAPGLVSLVQLVITLLPSGTLTDIKFIGRNK</sequence>
<feature type="transmembrane region" description="Helical" evidence="1">
    <location>
        <begin position="73"/>
        <end position="99"/>
    </location>
</feature>
<evidence type="ECO:0000256" key="1">
    <source>
        <dbReference type="SAM" id="Phobius"/>
    </source>
</evidence>
<organism evidence="2 3">
    <name type="scientific">Convivina praedatoris</name>
    <dbReference type="NCBI Taxonomy" id="2880963"/>
    <lineage>
        <taxon>Bacteria</taxon>
        <taxon>Bacillati</taxon>
        <taxon>Bacillota</taxon>
        <taxon>Bacilli</taxon>
        <taxon>Lactobacillales</taxon>
        <taxon>Lactobacillaceae</taxon>
        <taxon>Convivina</taxon>
    </lineage>
</organism>
<feature type="transmembrane region" description="Helical" evidence="1">
    <location>
        <begin position="111"/>
        <end position="129"/>
    </location>
</feature>
<keyword evidence="1" id="KW-0812">Transmembrane</keyword>
<reference evidence="2" key="1">
    <citation type="submission" date="2022-03" db="EMBL/GenBank/DDBJ databases">
        <authorList>
            <person name="Hettiarachchi G."/>
        </authorList>
    </citation>
    <scope>NUCLEOTIDE SEQUENCE</scope>
    <source>
        <strain evidence="2">LMG 32447</strain>
    </source>
</reference>
<evidence type="ECO:0000313" key="2">
    <source>
        <dbReference type="EMBL" id="CAH1855214.1"/>
    </source>
</evidence>
<gene>
    <name evidence="2" type="ORF">LMG032447_01033</name>
</gene>
<keyword evidence="1" id="KW-1133">Transmembrane helix</keyword>
<dbReference type="PANTHER" id="PTHR34980:SF2">
    <property type="entry name" value="INNER MEMBRANE PROTEIN YHAH-RELATED"/>
    <property type="match status" value="1"/>
</dbReference>
<dbReference type="Proteomes" id="UP000838102">
    <property type="component" value="Unassembled WGS sequence"/>
</dbReference>
<dbReference type="RefSeq" id="WP_248706411.1">
    <property type="nucleotide sequence ID" value="NZ_CAKOET010000004.1"/>
</dbReference>
<accession>A0ABN8HDS4</accession>
<evidence type="ECO:0000313" key="3">
    <source>
        <dbReference type="Proteomes" id="UP000838102"/>
    </source>
</evidence>
<dbReference type="InterPro" id="IPR008523">
    <property type="entry name" value="DUF805"/>
</dbReference>
<name>A0ABN8HDS4_9LACO</name>
<protein>
    <recommendedName>
        <fullName evidence="4">DUF805 domain-containing protein</fullName>
    </recommendedName>
</protein>
<keyword evidence="1" id="KW-0472">Membrane</keyword>
<keyword evidence="3" id="KW-1185">Reference proteome</keyword>
<proteinExistence type="predicted"/>
<dbReference type="PANTHER" id="PTHR34980">
    <property type="entry name" value="INNER MEMBRANE PROTEIN-RELATED-RELATED"/>
    <property type="match status" value="1"/>
</dbReference>